<evidence type="ECO:0000313" key="2">
    <source>
        <dbReference type="EMBL" id="TYZ30196.1"/>
    </source>
</evidence>
<keyword evidence="3" id="KW-1185">Reference proteome</keyword>
<accession>A0A5D6WQ26</accession>
<gene>
    <name evidence="2" type="ORF">FZ041_02645</name>
</gene>
<organism evidence="2 3">
    <name type="scientific">Selenomonas caprae</name>
    <dbReference type="NCBI Taxonomy" id="2606905"/>
    <lineage>
        <taxon>Bacteria</taxon>
        <taxon>Bacillati</taxon>
        <taxon>Bacillota</taxon>
        <taxon>Negativicutes</taxon>
        <taxon>Selenomonadales</taxon>
        <taxon>Selenomonadaceae</taxon>
        <taxon>Selenomonas</taxon>
    </lineage>
</organism>
<keyword evidence="1" id="KW-0812">Transmembrane</keyword>
<dbReference type="Pfam" id="PF10031">
    <property type="entry name" value="DUF2273"/>
    <property type="match status" value="1"/>
</dbReference>
<keyword evidence="1" id="KW-1133">Transmembrane helix</keyword>
<feature type="transmembrane region" description="Helical" evidence="1">
    <location>
        <begin position="21"/>
        <end position="54"/>
    </location>
</feature>
<reference evidence="2 3" key="1">
    <citation type="submission" date="2019-08" db="EMBL/GenBank/DDBJ databases">
        <title>Selenomonas sp. mPRGC5 and Selenomonas sp. mPRGC8 isolated from ruminal fluid of dairy goat (Capra hircus).</title>
        <authorList>
            <person name="Poothong S."/>
            <person name="Nuengjamnong C."/>
            <person name="Tanasupawat S."/>
        </authorList>
    </citation>
    <scope>NUCLEOTIDE SEQUENCE [LARGE SCALE GENOMIC DNA]</scope>
    <source>
        <strain evidence="3">mPRGC8</strain>
    </source>
</reference>
<keyword evidence="1" id="KW-0472">Membrane</keyword>
<protein>
    <submittedName>
        <fullName evidence="2">DUF2273 domain-containing protein</fullName>
    </submittedName>
</protein>
<evidence type="ECO:0000256" key="1">
    <source>
        <dbReference type="SAM" id="Phobius"/>
    </source>
</evidence>
<name>A0A5D6WQ26_9FIRM</name>
<dbReference type="AlphaFoldDB" id="A0A5D6WQ26"/>
<sequence length="82" mass="9212">MMKEELRETAEALWQQHRGKTVGTILGIVLGIAILCFGFWCTVFVLCCGLVGLFVGSQMDQGEDILGSLSERFFQLTNHFRN</sequence>
<evidence type="ECO:0000313" key="3">
    <source>
        <dbReference type="Proteomes" id="UP000322783"/>
    </source>
</evidence>
<dbReference type="Proteomes" id="UP000322783">
    <property type="component" value="Unassembled WGS sequence"/>
</dbReference>
<proteinExistence type="predicted"/>
<dbReference type="InterPro" id="IPR018730">
    <property type="entry name" value="DUF2273"/>
</dbReference>
<dbReference type="EMBL" id="VTOZ01000004">
    <property type="protein sequence ID" value="TYZ30196.1"/>
    <property type="molecule type" value="Genomic_DNA"/>
</dbReference>
<comment type="caution">
    <text evidence="2">The sequence shown here is derived from an EMBL/GenBank/DDBJ whole genome shotgun (WGS) entry which is preliminary data.</text>
</comment>